<keyword evidence="1" id="KW-1133">Transmembrane helix</keyword>
<dbReference type="PROSITE" id="PS51257">
    <property type="entry name" value="PROKAR_LIPOPROTEIN"/>
    <property type="match status" value="1"/>
</dbReference>
<dbReference type="AlphaFoldDB" id="A0AAV1ZTK4"/>
<accession>A0AAV1ZTK4</accession>
<dbReference type="EMBL" id="CAXIEN010000070">
    <property type="protein sequence ID" value="CAL1273746.1"/>
    <property type="molecule type" value="Genomic_DNA"/>
</dbReference>
<keyword evidence="1" id="KW-0472">Membrane</keyword>
<reference evidence="2 3" key="1">
    <citation type="submission" date="2024-04" db="EMBL/GenBank/DDBJ databases">
        <authorList>
            <person name="Rising A."/>
            <person name="Reimegard J."/>
            <person name="Sonavane S."/>
            <person name="Akerstrom W."/>
            <person name="Nylinder S."/>
            <person name="Hedman E."/>
            <person name="Kallberg Y."/>
        </authorList>
    </citation>
    <scope>NUCLEOTIDE SEQUENCE [LARGE SCALE GENOMIC DNA]</scope>
</reference>
<keyword evidence="1" id="KW-0812">Transmembrane</keyword>
<protein>
    <submittedName>
        <fullName evidence="2">Uncharacterized protein</fullName>
    </submittedName>
</protein>
<evidence type="ECO:0000313" key="2">
    <source>
        <dbReference type="EMBL" id="CAL1273746.1"/>
    </source>
</evidence>
<dbReference type="Proteomes" id="UP001497382">
    <property type="component" value="Unassembled WGS sequence"/>
</dbReference>
<sequence>MGTYCIKKANRWRKRSCFLSSVSCSCVPVLKSSWLHDALKVAFQIWTFVITGFFVESVFVAMGTYCIKKANRWRKRSCFLSSVSCSCVPVLKS</sequence>
<evidence type="ECO:0000313" key="3">
    <source>
        <dbReference type="Proteomes" id="UP001497382"/>
    </source>
</evidence>
<evidence type="ECO:0000256" key="1">
    <source>
        <dbReference type="SAM" id="Phobius"/>
    </source>
</evidence>
<organism evidence="2 3">
    <name type="scientific">Larinioides sclopetarius</name>
    <dbReference type="NCBI Taxonomy" id="280406"/>
    <lineage>
        <taxon>Eukaryota</taxon>
        <taxon>Metazoa</taxon>
        <taxon>Ecdysozoa</taxon>
        <taxon>Arthropoda</taxon>
        <taxon>Chelicerata</taxon>
        <taxon>Arachnida</taxon>
        <taxon>Araneae</taxon>
        <taxon>Araneomorphae</taxon>
        <taxon>Entelegynae</taxon>
        <taxon>Araneoidea</taxon>
        <taxon>Araneidae</taxon>
        <taxon>Larinioides</taxon>
    </lineage>
</organism>
<name>A0AAV1ZTK4_9ARAC</name>
<keyword evidence="3" id="KW-1185">Reference proteome</keyword>
<gene>
    <name evidence="2" type="ORF">LARSCL_LOCUS7068</name>
</gene>
<comment type="caution">
    <text evidence="2">The sequence shown here is derived from an EMBL/GenBank/DDBJ whole genome shotgun (WGS) entry which is preliminary data.</text>
</comment>
<feature type="transmembrane region" description="Helical" evidence="1">
    <location>
        <begin position="41"/>
        <end position="67"/>
    </location>
</feature>
<proteinExistence type="predicted"/>
<feature type="non-terminal residue" evidence="2">
    <location>
        <position position="93"/>
    </location>
</feature>